<name>A0ABS1KMC8_9BACT</name>
<dbReference type="PROSITE" id="PS51257">
    <property type="entry name" value="PROKAR_LIPOPROTEIN"/>
    <property type="match status" value="1"/>
</dbReference>
<proteinExistence type="predicted"/>
<dbReference type="Proteomes" id="UP000613030">
    <property type="component" value="Unassembled WGS sequence"/>
</dbReference>
<protein>
    <recommendedName>
        <fullName evidence="3">Lipoprotein</fullName>
    </recommendedName>
</protein>
<comment type="caution">
    <text evidence="1">The sequence shown here is derived from an EMBL/GenBank/DDBJ whole genome shotgun (WGS) entry which is preliminary data.</text>
</comment>
<dbReference type="EMBL" id="JAERRB010000001">
    <property type="protein sequence ID" value="MBL0740402.1"/>
    <property type="molecule type" value="Genomic_DNA"/>
</dbReference>
<sequence>MKHVGLFLYLILLFSCEGIVRFEEPQPEGVKAEVSVPKKLTGTYQLFDSPKSELIITRERVIQKITVDTTFRFSSLDSADRIQILEDAARDSLKNDPTFFTKIVGDTVYGHFGFVDTLLSIPDGDVLKKFKGYYLLNSCRGENSWYVTKLGVVKAGLVLGNISTGQDLKSLQALTNAPSDTIYTFRPTRRQFKKFINEHGDRLQTLYVKVPARQKH</sequence>
<evidence type="ECO:0008006" key="3">
    <source>
        <dbReference type="Google" id="ProtNLM"/>
    </source>
</evidence>
<organism evidence="1 2">
    <name type="scientific">Chryseolinea lacunae</name>
    <dbReference type="NCBI Taxonomy" id="2801331"/>
    <lineage>
        <taxon>Bacteria</taxon>
        <taxon>Pseudomonadati</taxon>
        <taxon>Bacteroidota</taxon>
        <taxon>Cytophagia</taxon>
        <taxon>Cytophagales</taxon>
        <taxon>Fulvivirgaceae</taxon>
        <taxon>Chryseolinea</taxon>
    </lineage>
</organism>
<gene>
    <name evidence="1" type="ORF">JI741_04195</name>
</gene>
<keyword evidence="2" id="KW-1185">Reference proteome</keyword>
<reference evidence="1 2" key="1">
    <citation type="submission" date="2021-01" db="EMBL/GenBank/DDBJ databases">
        <title>Chryseolinea sp. Jin1 Genome sequencing and assembly.</title>
        <authorList>
            <person name="Kim I."/>
        </authorList>
    </citation>
    <scope>NUCLEOTIDE SEQUENCE [LARGE SCALE GENOMIC DNA]</scope>
    <source>
        <strain evidence="1 2">Jin1</strain>
    </source>
</reference>
<evidence type="ECO:0000313" key="1">
    <source>
        <dbReference type="EMBL" id="MBL0740402.1"/>
    </source>
</evidence>
<dbReference type="RefSeq" id="WP_202007671.1">
    <property type="nucleotide sequence ID" value="NZ_JAERRB010000001.1"/>
</dbReference>
<accession>A0ABS1KMC8</accession>
<evidence type="ECO:0000313" key="2">
    <source>
        <dbReference type="Proteomes" id="UP000613030"/>
    </source>
</evidence>